<reference evidence="3" key="1">
    <citation type="submission" date="2016-03" db="EMBL/GenBank/DDBJ databases">
        <title>Culture-independent genomics supports pathogen discovery for uncultivable bacteria within the genus Chlamydia.</title>
        <authorList>
            <person name="Taylor-Brown A."/>
            <person name="Bachmann N.L."/>
            <person name="Borel N."/>
            <person name="Polkinghorne A."/>
        </authorList>
    </citation>
    <scope>NUCLEOTIDE SEQUENCE [LARGE SCALE GENOMIC DNA]</scope>
    <source>
        <strain evidence="3">2742-308</strain>
    </source>
</reference>
<sequence>MACYLYLSSPGMTSFDLDNMSKVKQACLITLDVLLAPLILVIVSIVIPFLLLIKIIYKTLTFLIAAIQAKYSGKMIPRAKAHFSSFTNQAKDTTDYYGLLYCIPIIGVIICIVLLTASYVENEGGRASCGSRMFIACAVPFVQLEHTVRAW</sequence>
<keyword evidence="1" id="KW-1133">Transmembrane helix</keyword>
<evidence type="ECO:0000256" key="1">
    <source>
        <dbReference type="SAM" id="Phobius"/>
    </source>
</evidence>
<dbReference type="Proteomes" id="UP000078162">
    <property type="component" value="Chromosome"/>
</dbReference>
<dbReference type="AlphaFoldDB" id="A0A1A9HVX9"/>
<feature type="transmembrane region" description="Helical" evidence="1">
    <location>
        <begin position="96"/>
        <end position="117"/>
    </location>
</feature>
<dbReference type="RefSeq" id="WP_066482861.1">
    <property type="nucleotide sequence ID" value="NZ_CP014639.1"/>
</dbReference>
<accession>A0A1A9HVX9</accession>
<dbReference type="PATRIC" id="fig|1806891.3.peg.818"/>
<dbReference type="EMBL" id="CP014639">
    <property type="protein sequence ID" value="ANH78995.1"/>
    <property type="molecule type" value="Genomic_DNA"/>
</dbReference>
<keyword evidence="1" id="KW-0472">Membrane</keyword>
<protein>
    <submittedName>
        <fullName evidence="2">Uncharacterized protein</fullName>
    </submittedName>
</protein>
<evidence type="ECO:0000313" key="3">
    <source>
        <dbReference type="Proteomes" id="UP000078162"/>
    </source>
</evidence>
<proteinExistence type="predicted"/>
<evidence type="ECO:0000313" key="2">
    <source>
        <dbReference type="EMBL" id="ANH78995.1"/>
    </source>
</evidence>
<keyword evidence="3" id="KW-1185">Reference proteome</keyword>
<name>A0A1A9HVX9_9CHLA</name>
<gene>
    <name evidence="2" type="ORF">Cs308_0825</name>
</gene>
<dbReference type="KEGG" id="csaz:Cs308_0825"/>
<feature type="transmembrane region" description="Helical" evidence="1">
    <location>
        <begin position="29"/>
        <end position="53"/>
    </location>
</feature>
<keyword evidence="1" id="KW-0812">Transmembrane</keyword>
<organism evidence="2 3">
    <name type="scientific">Candidatus Chlamydia sanziniae</name>
    <dbReference type="NCBI Taxonomy" id="1806891"/>
    <lineage>
        <taxon>Bacteria</taxon>
        <taxon>Pseudomonadati</taxon>
        <taxon>Chlamydiota</taxon>
        <taxon>Chlamydiia</taxon>
        <taxon>Chlamydiales</taxon>
        <taxon>Chlamydiaceae</taxon>
        <taxon>Chlamydia/Chlamydophila group</taxon>
        <taxon>Chlamydia</taxon>
    </lineage>
</organism>